<sequence length="156" mass="17358">MSLKTSLRLFSAFHQNTGRVCLNSSNSCLLLKNRLVPITCPTEFNIRFTGTTTKNETQVYYGLLTPQIKAVKIFSLSSSIVGIAAQPFLYTAISATGNVPVILAAYSFIGFFTVVTPLLLHSITRNYITHLTYKKDTDTYVARTVSFFCQQVQVNN</sequence>
<dbReference type="GO" id="GO:0033615">
    <property type="term" value="P:mitochondrial proton-transporting ATP synthase complex assembly"/>
    <property type="evidence" value="ECO:0007669"/>
    <property type="project" value="TreeGrafter"/>
</dbReference>
<dbReference type="InterPro" id="IPR045325">
    <property type="entry name" value="TMEM70/TMEM186/TMEM223"/>
</dbReference>
<comment type="caution">
    <text evidence="3">The sequence shown here is derived from an EMBL/GenBank/DDBJ whole genome shotgun (WGS) entry which is preliminary data.</text>
</comment>
<keyword evidence="2" id="KW-0472">Membrane</keyword>
<dbReference type="Pfam" id="PF06979">
    <property type="entry name" value="TMEM70"/>
    <property type="match status" value="1"/>
</dbReference>
<dbReference type="OrthoDB" id="156886at2759"/>
<evidence type="ECO:0000313" key="3">
    <source>
        <dbReference type="EMBL" id="CAH1989042.1"/>
    </source>
</evidence>
<evidence type="ECO:0000313" key="4">
    <source>
        <dbReference type="Proteomes" id="UP001152888"/>
    </source>
</evidence>
<dbReference type="PANTHER" id="PTHR13281:SF0">
    <property type="entry name" value="TRANSMEMBRANE PROTEIN 70, MITOCHONDRIAL"/>
    <property type="match status" value="1"/>
</dbReference>
<protein>
    <submittedName>
        <fullName evidence="3">Uncharacterized protein</fullName>
    </submittedName>
</protein>
<dbReference type="GO" id="GO:0031966">
    <property type="term" value="C:mitochondrial membrane"/>
    <property type="evidence" value="ECO:0007669"/>
    <property type="project" value="TreeGrafter"/>
</dbReference>
<dbReference type="EMBL" id="CAKOFQ010007056">
    <property type="protein sequence ID" value="CAH1989042.1"/>
    <property type="molecule type" value="Genomic_DNA"/>
</dbReference>
<dbReference type="InterPro" id="IPR009724">
    <property type="entry name" value="TMEM70"/>
</dbReference>
<feature type="transmembrane region" description="Helical" evidence="2">
    <location>
        <begin position="73"/>
        <end position="93"/>
    </location>
</feature>
<reference evidence="3" key="1">
    <citation type="submission" date="2022-03" db="EMBL/GenBank/DDBJ databases">
        <authorList>
            <person name="Sayadi A."/>
        </authorList>
    </citation>
    <scope>NUCLEOTIDE SEQUENCE</scope>
</reference>
<gene>
    <name evidence="3" type="ORF">ACAOBT_LOCUS18812</name>
</gene>
<name>A0A9P0PLS2_ACAOB</name>
<dbReference type="AlphaFoldDB" id="A0A9P0PLS2"/>
<evidence type="ECO:0000256" key="1">
    <source>
        <dbReference type="ARBA" id="ARBA00005280"/>
    </source>
</evidence>
<dbReference type="PANTHER" id="PTHR13281">
    <property type="entry name" value="TRANSMEMBRANE PROTEIN 70, MITOCHONDRIAL"/>
    <property type="match status" value="1"/>
</dbReference>
<dbReference type="Proteomes" id="UP001152888">
    <property type="component" value="Unassembled WGS sequence"/>
</dbReference>
<keyword evidence="4" id="KW-1185">Reference proteome</keyword>
<proteinExistence type="inferred from homology"/>
<accession>A0A9P0PLS2</accession>
<organism evidence="3 4">
    <name type="scientific">Acanthoscelides obtectus</name>
    <name type="common">Bean weevil</name>
    <name type="synonym">Bruchus obtectus</name>
    <dbReference type="NCBI Taxonomy" id="200917"/>
    <lineage>
        <taxon>Eukaryota</taxon>
        <taxon>Metazoa</taxon>
        <taxon>Ecdysozoa</taxon>
        <taxon>Arthropoda</taxon>
        <taxon>Hexapoda</taxon>
        <taxon>Insecta</taxon>
        <taxon>Pterygota</taxon>
        <taxon>Neoptera</taxon>
        <taxon>Endopterygota</taxon>
        <taxon>Coleoptera</taxon>
        <taxon>Polyphaga</taxon>
        <taxon>Cucujiformia</taxon>
        <taxon>Chrysomeloidea</taxon>
        <taxon>Chrysomelidae</taxon>
        <taxon>Bruchinae</taxon>
        <taxon>Bruchini</taxon>
        <taxon>Acanthoscelides</taxon>
    </lineage>
</organism>
<keyword evidence="2" id="KW-1133">Transmembrane helix</keyword>
<keyword evidence="2" id="KW-0812">Transmembrane</keyword>
<evidence type="ECO:0000256" key="2">
    <source>
        <dbReference type="SAM" id="Phobius"/>
    </source>
</evidence>
<feature type="transmembrane region" description="Helical" evidence="2">
    <location>
        <begin position="99"/>
        <end position="120"/>
    </location>
</feature>
<comment type="similarity">
    <text evidence="1">Belongs to the TMEM70 family.</text>
</comment>